<dbReference type="EMBL" id="JABCKI010006162">
    <property type="protein sequence ID" value="KAG5635158.1"/>
    <property type="molecule type" value="Genomic_DNA"/>
</dbReference>
<keyword evidence="1" id="KW-0210">Decarboxylase</keyword>
<proteinExistence type="predicted"/>
<keyword evidence="5" id="KW-1185">Reference proteome</keyword>
<evidence type="ECO:0000256" key="1">
    <source>
        <dbReference type="ARBA" id="ARBA00022793"/>
    </source>
</evidence>
<dbReference type="Proteomes" id="UP000717328">
    <property type="component" value="Unassembled WGS sequence"/>
</dbReference>
<evidence type="ECO:0000256" key="2">
    <source>
        <dbReference type="ARBA" id="ARBA00023239"/>
    </source>
</evidence>
<dbReference type="InterPro" id="IPR022237">
    <property type="entry name" value="PsiD-like"/>
</dbReference>
<dbReference type="GO" id="GO:0005739">
    <property type="term" value="C:mitochondrion"/>
    <property type="evidence" value="ECO:0007669"/>
    <property type="project" value="TreeGrafter"/>
</dbReference>
<evidence type="ECO:0000313" key="5">
    <source>
        <dbReference type="Proteomes" id="UP000717328"/>
    </source>
</evidence>
<keyword evidence="2" id="KW-0456">Lyase</keyword>
<dbReference type="AlphaFoldDB" id="A0A9P7K3A2"/>
<evidence type="ECO:0000313" key="4">
    <source>
        <dbReference type="EMBL" id="KAG5635158.1"/>
    </source>
</evidence>
<dbReference type="Pfam" id="PF02666">
    <property type="entry name" value="PS_Dcarbxylase"/>
    <property type="match status" value="1"/>
</dbReference>
<comment type="caution">
    <text evidence="4">The sequence shown here is derived from an EMBL/GenBank/DDBJ whole genome shotgun (WGS) entry which is preliminary data.</text>
</comment>
<reference evidence="4" key="1">
    <citation type="submission" date="2021-02" db="EMBL/GenBank/DDBJ databases">
        <authorList>
            <person name="Nieuwenhuis M."/>
            <person name="Van De Peppel L.J.J."/>
        </authorList>
    </citation>
    <scope>NUCLEOTIDE SEQUENCE</scope>
    <source>
        <strain evidence="4">D49</strain>
    </source>
</reference>
<dbReference type="InterPro" id="IPR003817">
    <property type="entry name" value="PS_Dcarbxylase"/>
</dbReference>
<sequence>MSAAAQTVPALRDDQYASSPFNSVPILMSVGGWIPDGPDQLNSWLEKKLEELEREPMSGRQDKSIEDFREFIEKDPQVFMGFDLIFENVPEKDPLGRPQVKDYDTMLRLFNRFIKQAPKFDNSILVFLPFTAVLQWPMVMTNGLNILTNPQVNDHFRRIFKVWSEFLESPDSRYVLTEDDGGWLGPVAMQHMPNFKETFICNPDEPHWGFQSWDGFFTRHMHDGARPVTSPDDPAIITSACESKVLRIAYNVQERDRFWIKSQPYSLTHMLNNHPEAKSFAGGTVYQAFLSPFYYHRWSSPVDGVIEKVEVVQGTYFSTGPFKEPLPVDIWEGQHPFLSQVATRALIFIRAHDPRIGLMCFIGVGIVEVSSCEIMVAKGQEVKKGQEIGTFHFGGSTHCLVFGPETKLDFVVQVGELIPVHQAIAHVRKPNCPDRSVSQYERLSHQCYIC</sequence>
<accession>A0A9P7K3A2</accession>
<dbReference type="PANTHER" id="PTHR10067:SF9">
    <property type="entry name" value="PHOSPHATIDYLSERINE DECARBOXYLASE FAMILY PROTEIN (AFU_ORTHOLOGUE AFUA_7G01730)"/>
    <property type="match status" value="1"/>
</dbReference>
<dbReference type="PANTHER" id="PTHR10067">
    <property type="entry name" value="PHOSPHATIDYLSERINE DECARBOXYLASE"/>
    <property type="match status" value="1"/>
</dbReference>
<dbReference type="GO" id="GO:0006646">
    <property type="term" value="P:phosphatidylethanolamine biosynthetic process"/>
    <property type="evidence" value="ECO:0007669"/>
    <property type="project" value="TreeGrafter"/>
</dbReference>
<reference evidence="4" key="2">
    <citation type="submission" date="2021-10" db="EMBL/GenBank/DDBJ databases">
        <title>Phylogenomics reveals ancestral predisposition of the termite-cultivated fungus Termitomyces towards a domesticated lifestyle.</title>
        <authorList>
            <person name="Auxier B."/>
            <person name="Grum-Grzhimaylo A."/>
            <person name="Cardenas M.E."/>
            <person name="Lodge J.D."/>
            <person name="Laessoe T."/>
            <person name="Pedersen O."/>
            <person name="Smith M.E."/>
            <person name="Kuyper T.W."/>
            <person name="Franco-Molano E.A."/>
            <person name="Baroni T.J."/>
            <person name="Aanen D.K."/>
        </authorList>
    </citation>
    <scope>NUCLEOTIDE SEQUENCE</scope>
    <source>
        <strain evidence="4">D49</strain>
    </source>
</reference>
<feature type="domain" description="L-tryptophan decarboxylase PsiD-like" evidence="3">
    <location>
        <begin position="63"/>
        <end position="192"/>
    </location>
</feature>
<protein>
    <recommendedName>
        <fullName evidence="3">L-tryptophan decarboxylase PsiD-like domain-containing protein</fullName>
    </recommendedName>
</protein>
<dbReference type="Pfam" id="PF12588">
    <property type="entry name" value="PSDC"/>
    <property type="match status" value="1"/>
</dbReference>
<name>A0A9P7K3A2_9AGAR</name>
<dbReference type="OrthoDB" id="5973539at2759"/>
<evidence type="ECO:0000259" key="3">
    <source>
        <dbReference type="Pfam" id="PF12588"/>
    </source>
</evidence>
<gene>
    <name evidence="4" type="ORF">H0H81_012199</name>
</gene>
<organism evidence="4 5">
    <name type="scientific">Sphagnurus paluster</name>
    <dbReference type="NCBI Taxonomy" id="117069"/>
    <lineage>
        <taxon>Eukaryota</taxon>
        <taxon>Fungi</taxon>
        <taxon>Dikarya</taxon>
        <taxon>Basidiomycota</taxon>
        <taxon>Agaricomycotina</taxon>
        <taxon>Agaricomycetes</taxon>
        <taxon>Agaricomycetidae</taxon>
        <taxon>Agaricales</taxon>
        <taxon>Tricholomatineae</taxon>
        <taxon>Lyophyllaceae</taxon>
        <taxon>Sphagnurus</taxon>
    </lineage>
</organism>
<dbReference type="GO" id="GO:0004609">
    <property type="term" value="F:phosphatidylserine decarboxylase activity"/>
    <property type="evidence" value="ECO:0007669"/>
    <property type="project" value="InterPro"/>
</dbReference>